<evidence type="ECO:0000256" key="3">
    <source>
        <dbReference type="ARBA" id="ARBA00022692"/>
    </source>
</evidence>
<keyword evidence="3 18" id="KW-0812">Transmembrane</keyword>
<dbReference type="InterPro" id="IPR053075">
    <property type="entry name" value="TNFRSF11A"/>
</dbReference>
<dbReference type="GeneID" id="101379212"/>
<feature type="region of interest" description="Disordered" evidence="17">
    <location>
        <begin position="17"/>
        <end position="68"/>
    </location>
</feature>
<dbReference type="PANTHER" id="PTHR47134">
    <property type="entry name" value="TUMOR NECROSIS FACTOR RECEPTOR SUPERFAMILY MEMBER 11A"/>
    <property type="match status" value="1"/>
</dbReference>
<protein>
    <recommendedName>
        <fullName evidence="2">Tumor necrosis factor receptor superfamily member 5</fullName>
    </recommendedName>
    <alternativeName>
        <fullName evidence="12">B-cell surface antigen CD40</fullName>
    </alternativeName>
    <alternativeName>
        <fullName evidence="13">CD40L receptor</fullName>
    </alternativeName>
</protein>
<dbReference type="SMART" id="SM00208">
    <property type="entry name" value="TNFR"/>
    <property type="match status" value="4"/>
</dbReference>
<evidence type="ECO:0000256" key="11">
    <source>
        <dbReference type="ARBA" id="ARBA00023180"/>
    </source>
</evidence>
<dbReference type="InParanoid" id="A0A2U3VS90"/>
<dbReference type="GO" id="GO:0009897">
    <property type="term" value="C:external side of plasma membrane"/>
    <property type="evidence" value="ECO:0007669"/>
    <property type="project" value="TreeGrafter"/>
</dbReference>
<feature type="repeat" description="TNFR-Cys" evidence="16">
    <location>
        <begin position="192"/>
        <end position="227"/>
    </location>
</feature>
<feature type="disulfide bond" evidence="16">
    <location>
        <begin position="209"/>
        <end position="227"/>
    </location>
</feature>
<evidence type="ECO:0000256" key="5">
    <source>
        <dbReference type="ARBA" id="ARBA00022737"/>
    </source>
</evidence>
<dbReference type="GO" id="GO:0006874">
    <property type="term" value="P:intracellular calcium ion homeostasis"/>
    <property type="evidence" value="ECO:0007669"/>
    <property type="project" value="UniProtKB-ARBA"/>
</dbReference>
<evidence type="ECO:0000259" key="19">
    <source>
        <dbReference type="PROSITE" id="PS50050"/>
    </source>
</evidence>
<dbReference type="PRINTS" id="PR01974">
    <property type="entry name" value="TNFACTORR11A"/>
</dbReference>
<dbReference type="GO" id="GO:0019955">
    <property type="term" value="F:cytokine binding"/>
    <property type="evidence" value="ECO:0007669"/>
    <property type="project" value="TreeGrafter"/>
</dbReference>
<feature type="region of interest" description="Disordered" evidence="17">
    <location>
        <begin position="142"/>
        <end position="169"/>
    </location>
</feature>
<evidence type="ECO:0000256" key="10">
    <source>
        <dbReference type="ARBA" id="ARBA00023170"/>
    </source>
</evidence>
<dbReference type="SUPFAM" id="SSF57586">
    <property type="entry name" value="TNF receptor-like"/>
    <property type="match status" value="2"/>
</dbReference>
<dbReference type="GO" id="GO:0023035">
    <property type="term" value="P:CD40 signaling pathway"/>
    <property type="evidence" value="ECO:0007669"/>
    <property type="project" value="UniProtKB-ARBA"/>
</dbReference>
<dbReference type="RefSeq" id="XP_004398131.1">
    <property type="nucleotide sequence ID" value="XM_004398074.1"/>
</dbReference>
<feature type="region of interest" description="Disordered" evidence="17">
    <location>
        <begin position="702"/>
        <end position="784"/>
    </location>
</feature>
<dbReference type="FunFam" id="2.10.50.10:FF:000041">
    <property type="entry name" value="Tumor necrosis factor receptor superfamily member 5"/>
    <property type="match status" value="1"/>
</dbReference>
<keyword evidence="11" id="KW-0325">Glycoprotein</keyword>
<dbReference type="GO" id="GO:0010468">
    <property type="term" value="P:regulation of gene expression"/>
    <property type="evidence" value="ECO:0007669"/>
    <property type="project" value="UniProtKB-ARBA"/>
</dbReference>
<evidence type="ECO:0000256" key="15">
    <source>
        <dbReference type="ARBA" id="ARBA00061831"/>
    </source>
</evidence>
<feature type="disulfide bond" evidence="16">
    <location>
        <begin position="206"/>
        <end position="219"/>
    </location>
</feature>
<evidence type="ECO:0000313" key="21">
    <source>
        <dbReference type="RefSeq" id="XP_004398131.1"/>
    </source>
</evidence>
<feature type="compositionally biased region" description="Polar residues" evidence="17">
    <location>
        <begin position="146"/>
        <end position="164"/>
    </location>
</feature>
<dbReference type="Gene3D" id="2.10.50.10">
    <property type="entry name" value="Tumor Necrosis Factor Receptor, subunit A, domain 2"/>
    <property type="match status" value="2"/>
</dbReference>
<dbReference type="InterPro" id="IPR034040">
    <property type="entry name" value="TNFRSF11A_N"/>
</dbReference>
<name>A0A2U3VS90_ODORO</name>
<feature type="transmembrane region" description="Helical" evidence="18">
    <location>
        <begin position="368"/>
        <end position="394"/>
    </location>
</feature>
<dbReference type="Pfam" id="PF00020">
    <property type="entry name" value="TNFR_c6"/>
    <property type="match status" value="1"/>
</dbReference>
<reference evidence="21" key="1">
    <citation type="submission" date="2025-08" db="UniProtKB">
        <authorList>
            <consortium name="RefSeq"/>
        </authorList>
    </citation>
    <scope>IDENTIFICATION</scope>
</reference>
<dbReference type="PANTHER" id="PTHR47134:SF1">
    <property type="entry name" value="TUMOR NECROSIS FACTOR RECEPTOR SUPERFAMILY MEMBER 11A"/>
    <property type="match status" value="1"/>
</dbReference>
<dbReference type="CTD" id="8792"/>
<keyword evidence="8 18" id="KW-0472">Membrane</keyword>
<dbReference type="GO" id="GO:0060749">
    <property type="term" value="P:mammary gland alveolus development"/>
    <property type="evidence" value="ECO:0007669"/>
    <property type="project" value="TreeGrafter"/>
</dbReference>
<comment type="subunit">
    <text evidence="15">Monomer and homodimer. Interacts with TRAF1, TRAF2, TRAF3, TRAF5 and TRAF6. Interacts with TRAF6 and MAP3K8; the interaction is required for ERK activation.</text>
</comment>
<evidence type="ECO:0000313" key="20">
    <source>
        <dbReference type="Proteomes" id="UP000245340"/>
    </source>
</evidence>
<evidence type="ECO:0000256" key="13">
    <source>
        <dbReference type="ARBA" id="ARBA00032719"/>
    </source>
</evidence>
<sequence>MAFKGCAWQSIQAEGDWHTGAPVHKGDLAQANWKPSPSRQDSGTWKSQPGPQHLETSPQGTSRNKAGQQNRDLDFLIVTNTGTAIQRAAWSLFLGEERGIRVRPAQGSHRRSGELQSPLVQGFSLELHLCKWRERNPRPAVKAWRASNSQNPVSTGSVGPTWSKDNLPGTAGSRNTFDLVIDLSVTFQITPPCTHERHYEHFGRCCNKCEPGKYMSSKCTTTSESVCLPCGPDEYLDTWNEEDKCLLHKVCDTGKALVAVEPGNRTAPRRCACTAGYHWSADCDCCRRNAECAPGFGAQHPVQLNKDTVCKPCLVGYFSDDFSSTEKCKPWTNCSILGEAEVRHGTDKSDVVCSSSLSSVKPPREPLIYLPSLIILLLFISVALVAALIFGVYYRKKGKALTANLWHWVNEACGRLSGNKESSGNNFSNTHMEASSQREICEGVLLLTLEEKMFSEDMCCPDGGGVCEGACAGGGPSARMLPLVSELEEDPFRHSPMEDEYVDRPSQTPDSLLFLTQPGSKSTPPFPEPLEVGENDSLSQCFTGTESLADSESCHFAEPPCRTDWIPTASEKDLQKEVEGGHCPHWAASGSLAEGCANCGNRPGEAREPLTASRQSGPLPQCAYGMGLAPEDAAAGAGQPADGADRRLPGSMRGGPGSGSASSDQPPASGNVTGNSNSTFISSGQVMNFKGDIIVVYVSQNSQEGPAGPGSGAGEPVGRPVQEESPPRCDSFAGLGSRFPDPCAGLDARLGGGLQERGAPGPDKASRPVQEQGEAETGATGARR</sequence>
<evidence type="ECO:0000256" key="9">
    <source>
        <dbReference type="ARBA" id="ARBA00023157"/>
    </source>
</evidence>
<comment type="caution">
    <text evidence="16">Lacks conserved residue(s) required for the propagation of feature annotation.</text>
</comment>
<evidence type="ECO:0000256" key="7">
    <source>
        <dbReference type="ARBA" id="ARBA00022989"/>
    </source>
</evidence>
<dbReference type="STRING" id="9708.A0A2U3VS90"/>
<dbReference type="InterPro" id="IPR022361">
    <property type="entry name" value="TNFR_11A"/>
</dbReference>
<accession>A0A2U3VS90</accession>
<comment type="subcellular location">
    <subcellularLocation>
        <location evidence="1">Membrane</location>
        <topology evidence="1">Single-pass type I membrane protein</topology>
    </subcellularLocation>
</comment>
<dbReference type="Pfam" id="PF18278">
    <property type="entry name" value="RANK_CRD_2"/>
    <property type="match status" value="1"/>
</dbReference>
<keyword evidence="6" id="KW-0391">Immunity</keyword>
<dbReference type="KEGG" id="oro:101379212"/>
<evidence type="ECO:0000256" key="6">
    <source>
        <dbReference type="ARBA" id="ARBA00022859"/>
    </source>
</evidence>
<dbReference type="AlphaFoldDB" id="A0A2U3VS90"/>
<dbReference type="GO" id="GO:0010557">
    <property type="term" value="P:positive regulation of macromolecule biosynthetic process"/>
    <property type="evidence" value="ECO:0007669"/>
    <property type="project" value="UniProtKB-ARBA"/>
</dbReference>
<evidence type="ECO:0000256" key="8">
    <source>
        <dbReference type="ARBA" id="ARBA00023136"/>
    </source>
</evidence>
<feature type="compositionally biased region" description="Low complexity" evidence="17">
    <location>
        <begin position="629"/>
        <end position="642"/>
    </location>
</feature>
<gene>
    <name evidence="21" type="primary">TNFRSF11A</name>
</gene>
<dbReference type="GO" id="GO:0051094">
    <property type="term" value="P:positive regulation of developmental process"/>
    <property type="evidence" value="ECO:0007669"/>
    <property type="project" value="UniProtKB-ARBA"/>
</dbReference>
<dbReference type="Proteomes" id="UP000245340">
    <property type="component" value="Unplaced"/>
</dbReference>
<dbReference type="InterPro" id="IPR001368">
    <property type="entry name" value="TNFR/NGFR_Cys_rich_reg"/>
</dbReference>
<feature type="domain" description="TNFR-Cys" evidence="19">
    <location>
        <begin position="192"/>
        <end position="227"/>
    </location>
</feature>
<organism evidence="20 21">
    <name type="scientific">Odobenus rosmarus divergens</name>
    <name type="common">Pacific walrus</name>
    <dbReference type="NCBI Taxonomy" id="9708"/>
    <lineage>
        <taxon>Eukaryota</taxon>
        <taxon>Metazoa</taxon>
        <taxon>Chordata</taxon>
        <taxon>Craniata</taxon>
        <taxon>Vertebrata</taxon>
        <taxon>Euteleostomi</taxon>
        <taxon>Mammalia</taxon>
        <taxon>Eutheria</taxon>
        <taxon>Laurasiatheria</taxon>
        <taxon>Carnivora</taxon>
        <taxon>Caniformia</taxon>
        <taxon>Pinnipedia</taxon>
        <taxon>Odobenidae</taxon>
        <taxon>Odobenus</taxon>
    </lineage>
</organism>
<keyword evidence="4" id="KW-0732">Signal</keyword>
<feature type="compositionally biased region" description="Low complexity" evidence="17">
    <location>
        <begin position="659"/>
        <end position="670"/>
    </location>
</feature>
<evidence type="ECO:0000256" key="17">
    <source>
        <dbReference type="SAM" id="MobiDB-lite"/>
    </source>
</evidence>
<keyword evidence="20" id="KW-1185">Reference proteome</keyword>
<evidence type="ECO:0000256" key="12">
    <source>
        <dbReference type="ARBA" id="ARBA00031089"/>
    </source>
</evidence>
<dbReference type="OrthoDB" id="9889060at2759"/>
<dbReference type="GO" id="GO:0006952">
    <property type="term" value="P:defense response"/>
    <property type="evidence" value="ECO:0007669"/>
    <property type="project" value="UniProtKB-ARBA"/>
</dbReference>
<dbReference type="GO" id="GO:0005031">
    <property type="term" value="F:tumor necrosis factor receptor activity"/>
    <property type="evidence" value="ECO:0007669"/>
    <property type="project" value="TreeGrafter"/>
</dbReference>
<keyword evidence="7 18" id="KW-1133">Transmembrane helix</keyword>
<dbReference type="GO" id="GO:0048535">
    <property type="term" value="P:lymph node development"/>
    <property type="evidence" value="ECO:0007669"/>
    <property type="project" value="TreeGrafter"/>
</dbReference>
<keyword evidence="10 21" id="KW-0675">Receptor</keyword>
<feature type="compositionally biased region" description="Polar residues" evidence="17">
    <location>
        <begin position="33"/>
        <end position="68"/>
    </location>
</feature>
<dbReference type="GO" id="GO:0072674">
    <property type="term" value="P:multinuclear osteoclast differentiation"/>
    <property type="evidence" value="ECO:0007669"/>
    <property type="project" value="TreeGrafter"/>
</dbReference>
<keyword evidence="5" id="KW-0677">Repeat</keyword>
<dbReference type="CDD" id="cd13411">
    <property type="entry name" value="TNFRSF11A"/>
    <property type="match status" value="1"/>
</dbReference>
<evidence type="ECO:0000256" key="18">
    <source>
        <dbReference type="SAM" id="Phobius"/>
    </source>
</evidence>
<evidence type="ECO:0000256" key="2">
    <source>
        <dbReference type="ARBA" id="ARBA00015766"/>
    </source>
</evidence>
<keyword evidence="9 16" id="KW-1015">Disulfide bond</keyword>
<evidence type="ECO:0000256" key="16">
    <source>
        <dbReference type="PROSITE-ProRule" id="PRU00206"/>
    </source>
</evidence>
<proteinExistence type="predicted"/>
<evidence type="ECO:0000256" key="4">
    <source>
        <dbReference type="ARBA" id="ARBA00022729"/>
    </source>
</evidence>
<dbReference type="PROSITE" id="PS00652">
    <property type="entry name" value="TNFR_NGFR_1"/>
    <property type="match status" value="1"/>
</dbReference>
<dbReference type="GO" id="GO:0045780">
    <property type="term" value="P:positive regulation of bone resorption"/>
    <property type="evidence" value="ECO:0007669"/>
    <property type="project" value="TreeGrafter"/>
</dbReference>
<evidence type="ECO:0000256" key="14">
    <source>
        <dbReference type="ARBA" id="ARBA00045871"/>
    </source>
</evidence>
<dbReference type="InterPro" id="IPR041648">
    <property type="entry name" value="RANK_CRD_2"/>
</dbReference>
<comment type="function">
    <text evidence="14">Receptor for TNFSF5/CD40LG. Transduces TRAF6- and MAP3K8-mediated signals that activate ERK in macrophages and B cells, leading to induction of immunoglobulin secretion.</text>
</comment>
<feature type="region of interest" description="Disordered" evidence="17">
    <location>
        <begin position="603"/>
        <end position="677"/>
    </location>
</feature>
<dbReference type="GO" id="GO:0070555">
    <property type="term" value="P:response to interleukin-1"/>
    <property type="evidence" value="ECO:0007669"/>
    <property type="project" value="TreeGrafter"/>
</dbReference>
<dbReference type="GO" id="GO:0045935">
    <property type="term" value="P:positive regulation of nucleobase-containing compound metabolic process"/>
    <property type="evidence" value="ECO:0007669"/>
    <property type="project" value="UniProtKB-ARBA"/>
</dbReference>
<dbReference type="PROSITE" id="PS50050">
    <property type="entry name" value="TNFR_NGFR_2"/>
    <property type="match status" value="1"/>
</dbReference>
<dbReference type="GO" id="GO:0001503">
    <property type="term" value="P:ossification"/>
    <property type="evidence" value="ECO:0007669"/>
    <property type="project" value="TreeGrafter"/>
</dbReference>
<evidence type="ECO:0000256" key="1">
    <source>
        <dbReference type="ARBA" id="ARBA00004479"/>
    </source>
</evidence>